<dbReference type="InterPro" id="IPR013324">
    <property type="entry name" value="RNA_pol_sigma_r3/r4-like"/>
</dbReference>
<reference evidence="7" key="1">
    <citation type="submission" date="2023-07" db="EMBL/GenBank/DDBJ databases">
        <title>Genomic Encyclopedia of Type Strains, Phase IV (KMG-IV): sequencing the most valuable type-strain genomes for metagenomic binning, comparative biology and taxonomic classification.</title>
        <authorList>
            <person name="Goeker M."/>
        </authorList>
    </citation>
    <scope>NUCLEOTIDE SEQUENCE</scope>
    <source>
        <strain evidence="7">DSM 21202</strain>
    </source>
</reference>
<dbReference type="InterPro" id="IPR036388">
    <property type="entry name" value="WH-like_DNA-bd_sf"/>
</dbReference>
<dbReference type="Proteomes" id="UP001229244">
    <property type="component" value="Unassembled WGS sequence"/>
</dbReference>
<dbReference type="SUPFAM" id="SSF88659">
    <property type="entry name" value="Sigma3 and sigma4 domains of RNA polymerase sigma factors"/>
    <property type="match status" value="1"/>
</dbReference>
<dbReference type="InterPro" id="IPR014284">
    <property type="entry name" value="RNA_pol_sigma-70_dom"/>
</dbReference>
<dbReference type="PANTHER" id="PTHR43133">
    <property type="entry name" value="RNA POLYMERASE ECF-TYPE SIGMA FACTO"/>
    <property type="match status" value="1"/>
</dbReference>
<evidence type="ECO:0000259" key="5">
    <source>
        <dbReference type="Pfam" id="PF04542"/>
    </source>
</evidence>
<evidence type="ECO:0000256" key="1">
    <source>
        <dbReference type="ARBA" id="ARBA00010641"/>
    </source>
</evidence>
<gene>
    <name evidence="7" type="ORF">J2S73_002154</name>
</gene>
<evidence type="ECO:0000256" key="3">
    <source>
        <dbReference type="ARBA" id="ARBA00023082"/>
    </source>
</evidence>
<dbReference type="PANTHER" id="PTHR43133:SF62">
    <property type="entry name" value="RNA POLYMERASE SIGMA FACTOR SIGZ"/>
    <property type="match status" value="1"/>
</dbReference>
<protein>
    <submittedName>
        <fullName evidence="7">RNA polymerase sigma-70 factor (ECF subfamily)</fullName>
    </submittedName>
</protein>
<dbReference type="GO" id="GO:0003677">
    <property type="term" value="F:DNA binding"/>
    <property type="evidence" value="ECO:0007669"/>
    <property type="project" value="InterPro"/>
</dbReference>
<dbReference type="GO" id="GO:0006352">
    <property type="term" value="P:DNA-templated transcription initiation"/>
    <property type="evidence" value="ECO:0007669"/>
    <property type="project" value="InterPro"/>
</dbReference>
<dbReference type="AlphaFoldDB" id="A0AAE3VPG3"/>
<keyword evidence="4" id="KW-0804">Transcription</keyword>
<comment type="caution">
    <text evidence="7">The sequence shown here is derived from an EMBL/GenBank/DDBJ whole genome shotgun (WGS) entry which is preliminary data.</text>
</comment>
<dbReference type="Pfam" id="PF08281">
    <property type="entry name" value="Sigma70_r4_2"/>
    <property type="match status" value="1"/>
</dbReference>
<sequence>MNPPDPSPTDSAQSAEARLRAALVACARGDRSGVGEILAVEGRQLLGVARRMLQRNELAEEALQDAMVQIWRKASQFRADDGSARGWIYAVLRNRCLNILRDDRRLSLVSPEDLTAMQDARQEAADPDSWQRIPTSQRLRACLEALDDDVRQCILLAHISGYSHGEIAAIRRLPLGTAKSWIRRGLASLRECLS</sequence>
<evidence type="ECO:0000313" key="8">
    <source>
        <dbReference type="Proteomes" id="UP001229244"/>
    </source>
</evidence>
<dbReference type="InterPro" id="IPR013249">
    <property type="entry name" value="RNA_pol_sigma70_r4_t2"/>
</dbReference>
<keyword evidence="3" id="KW-0731">Sigma factor</keyword>
<evidence type="ECO:0000313" key="7">
    <source>
        <dbReference type="EMBL" id="MDQ0315697.1"/>
    </source>
</evidence>
<dbReference type="RefSeq" id="WP_306885520.1">
    <property type="nucleotide sequence ID" value="NZ_JAUSUL010000002.1"/>
</dbReference>
<dbReference type="EMBL" id="JAUSUL010000002">
    <property type="protein sequence ID" value="MDQ0315697.1"/>
    <property type="molecule type" value="Genomic_DNA"/>
</dbReference>
<dbReference type="SUPFAM" id="SSF88946">
    <property type="entry name" value="Sigma2 domain of RNA polymerase sigma factors"/>
    <property type="match status" value="1"/>
</dbReference>
<dbReference type="CDD" id="cd06171">
    <property type="entry name" value="Sigma70_r4"/>
    <property type="match status" value="1"/>
</dbReference>
<dbReference type="NCBIfam" id="TIGR02937">
    <property type="entry name" value="sigma70-ECF"/>
    <property type="match status" value="1"/>
</dbReference>
<dbReference type="InterPro" id="IPR007627">
    <property type="entry name" value="RNA_pol_sigma70_r2"/>
</dbReference>
<dbReference type="InterPro" id="IPR039425">
    <property type="entry name" value="RNA_pol_sigma-70-like"/>
</dbReference>
<dbReference type="Gene3D" id="1.10.10.10">
    <property type="entry name" value="Winged helix-like DNA-binding domain superfamily/Winged helix DNA-binding domain"/>
    <property type="match status" value="1"/>
</dbReference>
<feature type="domain" description="RNA polymerase sigma factor 70 region 4 type 2" evidence="6">
    <location>
        <begin position="137"/>
        <end position="189"/>
    </location>
</feature>
<comment type="similarity">
    <text evidence="1">Belongs to the sigma-70 factor family. ECF subfamily.</text>
</comment>
<evidence type="ECO:0000256" key="4">
    <source>
        <dbReference type="ARBA" id="ARBA00023163"/>
    </source>
</evidence>
<dbReference type="GO" id="GO:0016987">
    <property type="term" value="F:sigma factor activity"/>
    <property type="evidence" value="ECO:0007669"/>
    <property type="project" value="UniProtKB-KW"/>
</dbReference>
<keyword evidence="2" id="KW-0805">Transcription regulation</keyword>
<dbReference type="Gene3D" id="1.10.1740.10">
    <property type="match status" value="1"/>
</dbReference>
<proteinExistence type="inferred from homology"/>
<name>A0AAE3VPG3_9HYPH</name>
<dbReference type="InterPro" id="IPR013325">
    <property type="entry name" value="RNA_pol_sigma_r2"/>
</dbReference>
<keyword evidence="8" id="KW-1185">Reference proteome</keyword>
<evidence type="ECO:0000256" key="2">
    <source>
        <dbReference type="ARBA" id="ARBA00023015"/>
    </source>
</evidence>
<organism evidence="7 8">
    <name type="scientific">Amorphus orientalis</name>
    <dbReference type="NCBI Taxonomy" id="649198"/>
    <lineage>
        <taxon>Bacteria</taxon>
        <taxon>Pseudomonadati</taxon>
        <taxon>Pseudomonadota</taxon>
        <taxon>Alphaproteobacteria</taxon>
        <taxon>Hyphomicrobiales</taxon>
        <taxon>Amorphaceae</taxon>
        <taxon>Amorphus</taxon>
    </lineage>
</organism>
<dbReference type="Pfam" id="PF04542">
    <property type="entry name" value="Sigma70_r2"/>
    <property type="match status" value="1"/>
</dbReference>
<evidence type="ECO:0000259" key="6">
    <source>
        <dbReference type="Pfam" id="PF08281"/>
    </source>
</evidence>
<feature type="domain" description="RNA polymerase sigma-70 region 2" evidence="5">
    <location>
        <begin position="42"/>
        <end position="105"/>
    </location>
</feature>
<accession>A0AAE3VPG3</accession>